<evidence type="ECO:0000256" key="1">
    <source>
        <dbReference type="SAM" id="MobiDB-lite"/>
    </source>
</evidence>
<evidence type="ECO:0000313" key="3">
    <source>
        <dbReference type="Proteomes" id="UP001066276"/>
    </source>
</evidence>
<protein>
    <submittedName>
        <fullName evidence="2">Uncharacterized protein</fullName>
    </submittedName>
</protein>
<gene>
    <name evidence="2" type="ORF">NDU88_010554</name>
</gene>
<keyword evidence="3" id="KW-1185">Reference proteome</keyword>
<reference evidence="2" key="1">
    <citation type="journal article" date="2022" name="bioRxiv">
        <title>Sequencing and chromosome-scale assembly of the giantPleurodeles waltlgenome.</title>
        <authorList>
            <person name="Brown T."/>
            <person name="Elewa A."/>
            <person name="Iarovenko S."/>
            <person name="Subramanian E."/>
            <person name="Araus A.J."/>
            <person name="Petzold A."/>
            <person name="Susuki M."/>
            <person name="Suzuki K.-i.T."/>
            <person name="Hayashi T."/>
            <person name="Toyoda A."/>
            <person name="Oliveira C."/>
            <person name="Osipova E."/>
            <person name="Leigh N.D."/>
            <person name="Simon A."/>
            <person name="Yun M.H."/>
        </authorList>
    </citation>
    <scope>NUCLEOTIDE SEQUENCE</scope>
    <source>
        <strain evidence="2">20211129_DDA</strain>
        <tissue evidence="2">Liver</tissue>
    </source>
</reference>
<feature type="region of interest" description="Disordered" evidence="1">
    <location>
        <begin position="119"/>
        <end position="153"/>
    </location>
</feature>
<proteinExistence type="predicted"/>
<organism evidence="2 3">
    <name type="scientific">Pleurodeles waltl</name>
    <name type="common">Iberian ribbed newt</name>
    <dbReference type="NCBI Taxonomy" id="8319"/>
    <lineage>
        <taxon>Eukaryota</taxon>
        <taxon>Metazoa</taxon>
        <taxon>Chordata</taxon>
        <taxon>Craniata</taxon>
        <taxon>Vertebrata</taxon>
        <taxon>Euteleostomi</taxon>
        <taxon>Amphibia</taxon>
        <taxon>Batrachia</taxon>
        <taxon>Caudata</taxon>
        <taxon>Salamandroidea</taxon>
        <taxon>Salamandridae</taxon>
        <taxon>Pleurodelinae</taxon>
        <taxon>Pleurodeles</taxon>
    </lineage>
</organism>
<dbReference type="Proteomes" id="UP001066276">
    <property type="component" value="Chromosome 5"/>
</dbReference>
<dbReference type="AlphaFoldDB" id="A0AAV7RZL7"/>
<accession>A0AAV7RZL7</accession>
<name>A0AAV7RZL7_PLEWA</name>
<sequence>MEGDCVRRVLALLEKAGTRLAKWLKGSRLRYWRACRCAPRERRLSWEGRKEPGGCPMGAKYVSGVMGVGEDFGTSGMRSARGNAQPSTPDLCWQEEGDLGCGGPAEQCAALIPWREEKAEPRAAGRSSSTEAPARRKGAADAPKRRCGGMGFAPTGVAVPGEQHLGPSGMQWGLSAQYVDAASCGGSNPEALQQGCRG</sequence>
<dbReference type="EMBL" id="JANPWB010000009">
    <property type="protein sequence ID" value="KAJ1157857.1"/>
    <property type="molecule type" value="Genomic_DNA"/>
</dbReference>
<comment type="caution">
    <text evidence="2">The sequence shown here is derived from an EMBL/GenBank/DDBJ whole genome shotgun (WGS) entry which is preliminary data.</text>
</comment>
<evidence type="ECO:0000313" key="2">
    <source>
        <dbReference type="EMBL" id="KAJ1157857.1"/>
    </source>
</evidence>